<dbReference type="EMBL" id="NAFL01000088">
    <property type="protein sequence ID" value="OSJ37194.1"/>
    <property type="molecule type" value="Genomic_DNA"/>
</dbReference>
<feature type="domain" description="IstB-like ATP-binding" evidence="1">
    <location>
        <begin position="1"/>
        <end position="47"/>
    </location>
</feature>
<dbReference type="RefSeq" id="WP_161495706.1">
    <property type="nucleotide sequence ID" value="NZ_NAFL01000088.1"/>
</dbReference>
<organism evidence="2 3">
    <name type="scientific">Bradyrhizobium japonicum</name>
    <dbReference type="NCBI Taxonomy" id="375"/>
    <lineage>
        <taxon>Bacteria</taxon>
        <taxon>Pseudomonadati</taxon>
        <taxon>Pseudomonadota</taxon>
        <taxon>Alphaproteobacteria</taxon>
        <taxon>Hyphomicrobiales</taxon>
        <taxon>Nitrobacteraceae</taxon>
        <taxon>Bradyrhizobium</taxon>
    </lineage>
</organism>
<evidence type="ECO:0000313" key="3">
    <source>
        <dbReference type="Proteomes" id="UP000193335"/>
    </source>
</evidence>
<feature type="non-terminal residue" evidence="2">
    <location>
        <position position="1"/>
    </location>
</feature>
<comment type="caution">
    <text evidence="2">The sequence shown here is derived from an EMBL/GenBank/DDBJ whole genome shotgun (WGS) entry which is preliminary data.</text>
</comment>
<dbReference type="Pfam" id="PF01695">
    <property type="entry name" value="IstB_IS21"/>
    <property type="match status" value="1"/>
</dbReference>
<accession>A0A1Y2JY96</accession>
<protein>
    <submittedName>
        <fullName evidence="2">AAA family ATPase</fullName>
    </submittedName>
</protein>
<dbReference type="AlphaFoldDB" id="A0A1Y2JY96"/>
<dbReference type="Proteomes" id="UP000193335">
    <property type="component" value="Unassembled WGS sequence"/>
</dbReference>
<evidence type="ECO:0000313" key="2">
    <source>
        <dbReference type="EMBL" id="OSJ37194.1"/>
    </source>
</evidence>
<dbReference type="InterPro" id="IPR002611">
    <property type="entry name" value="IstB_ATP-bd"/>
</dbReference>
<evidence type="ECO:0000259" key="1">
    <source>
        <dbReference type="Pfam" id="PF01695"/>
    </source>
</evidence>
<gene>
    <name evidence="2" type="ORF">BSZ19_00415</name>
</gene>
<dbReference type="GO" id="GO:0005524">
    <property type="term" value="F:ATP binding"/>
    <property type="evidence" value="ECO:0007669"/>
    <property type="project" value="InterPro"/>
</dbReference>
<name>A0A1Y2JY96_BRAJP</name>
<dbReference type="InterPro" id="IPR027417">
    <property type="entry name" value="P-loop_NTPase"/>
</dbReference>
<sequence length="54" mass="6236">VTSQLPVDRWYEIIGNPTIADAILDRLVHNAYRIELKGESLRKQKQTAQDQPVF</sequence>
<proteinExistence type="predicted"/>
<dbReference type="Gene3D" id="3.40.50.300">
    <property type="entry name" value="P-loop containing nucleotide triphosphate hydrolases"/>
    <property type="match status" value="1"/>
</dbReference>
<reference evidence="2 3" key="1">
    <citation type="submission" date="2017-03" db="EMBL/GenBank/DDBJ databases">
        <title>Whole genome sequences of fourteen strains of Bradyrhizobium canariense and one strain of Bradyrhizobium japonicum isolated from Lupinus (Papilionoideae: Genisteae) species in Algeria.</title>
        <authorList>
            <person name="Crovadore J."/>
            <person name="Chekireb D."/>
            <person name="Brachmann A."/>
            <person name="Chablais R."/>
            <person name="Cochard B."/>
            <person name="Lefort F."/>
        </authorList>
    </citation>
    <scope>NUCLEOTIDE SEQUENCE [LARGE SCALE GENOMIC DNA]</scope>
    <source>
        <strain evidence="2 3">UBMA197</strain>
    </source>
</reference>